<name>A0A2I1F9M7_9GLOM</name>
<dbReference type="VEuPathDB" id="FungiDB:FUN_011091"/>
<evidence type="ECO:0000313" key="1">
    <source>
        <dbReference type="EMBL" id="PKC57236.1"/>
    </source>
</evidence>
<dbReference type="OrthoDB" id="2436864at2759"/>
<dbReference type="EMBL" id="LLXH01001886">
    <property type="protein sequence ID" value="PKC57236.1"/>
    <property type="molecule type" value="Genomic_DNA"/>
</dbReference>
<dbReference type="VEuPathDB" id="FungiDB:RhiirA1_472812"/>
<sequence length="223" mass="25870">MVKLGKHLTKRIAKKPVAKKPKLTCTLDDITFNNCEKLKRYKKLKEHPYFQEVIDENTKQHTDITAKYILNSHFDMKFIKLLKNKNLKKLFCASANSDEAEIWLQLAELGRKGAFTTNKTFEELVRLMVQIKKLETAGKRKTGIWYSEHLHQFFSLIFENSRTYEIFKNAFAGMSLSSIRQVKDQDILTSPEISLENIACFAKIANELHWKGPVVLITDCTKL</sequence>
<proteinExistence type="predicted"/>
<evidence type="ECO:0000313" key="2">
    <source>
        <dbReference type="Proteomes" id="UP000232688"/>
    </source>
</evidence>
<dbReference type="AlphaFoldDB" id="A0A2I1F9M7"/>
<reference evidence="1 2" key="2">
    <citation type="submission" date="2017-10" db="EMBL/GenBank/DDBJ databases">
        <title>Genome analyses suggest a sexual origin of heterokaryosis in a supposedly ancient asexual fungus.</title>
        <authorList>
            <person name="Corradi N."/>
            <person name="Sedzielewska K."/>
            <person name="Noel J."/>
            <person name="Charron P."/>
            <person name="Farinelli L."/>
            <person name="Marton T."/>
            <person name="Kruger M."/>
            <person name="Pelin A."/>
            <person name="Brachmann A."/>
            <person name="Corradi N."/>
        </authorList>
    </citation>
    <scope>NUCLEOTIDE SEQUENCE [LARGE SCALE GENOMIC DNA]</scope>
    <source>
        <strain evidence="1 2">A1</strain>
    </source>
</reference>
<protein>
    <submittedName>
        <fullName evidence="1">Uncharacterized protein</fullName>
    </submittedName>
</protein>
<organism evidence="1 2">
    <name type="scientific">Rhizophagus irregularis</name>
    <dbReference type="NCBI Taxonomy" id="588596"/>
    <lineage>
        <taxon>Eukaryota</taxon>
        <taxon>Fungi</taxon>
        <taxon>Fungi incertae sedis</taxon>
        <taxon>Mucoromycota</taxon>
        <taxon>Glomeromycotina</taxon>
        <taxon>Glomeromycetes</taxon>
        <taxon>Glomerales</taxon>
        <taxon>Glomeraceae</taxon>
        <taxon>Rhizophagus</taxon>
    </lineage>
</organism>
<dbReference type="VEuPathDB" id="FungiDB:RhiirFUN_012391"/>
<dbReference type="Proteomes" id="UP000232688">
    <property type="component" value="Unassembled WGS sequence"/>
</dbReference>
<gene>
    <name evidence="1" type="ORF">RhiirA1_472812</name>
</gene>
<dbReference type="VEuPathDB" id="FungiDB:FUN_020511"/>
<reference evidence="1 2" key="1">
    <citation type="submission" date="2017-10" db="EMBL/GenBank/DDBJ databases">
        <title>Extensive intraspecific genome diversity in a model arbuscular mycorrhizal fungus.</title>
        <authorList>
            <person name="Chen E.C.H."/>
            <person name="Morin E."/>
            <person name="Baudet D."/>
            <person name="Noel J."/>
            <person name="Ndikumana S."/>
            <person name="Charron P."/>
            <person name="St-Onge C."/>
            <person name="Giorgi J."/>
            <person name="Grigoriev I.V."/>
            <person name="Roux C."/>
            <person name="Martin F.M."/>
            <person name="Corradi N."/>
        </authorList>
    </citation>
    <scope>NUCLEOTIDE SEQUENCE [LARGE SCALE GENOMIC DNA]</scope>
    <source>
        <strain evidence="1 2">A1</strain>
    </source>
</reference>
<accession>A0A2I1F9M7</accession>
<comment type="caution">
    <text evidence="1">The sequence shown here is derived from an EMBL/GenBank/DDBJ whole genome shotgun (WGS) entry which is preliminary data.</text>
</comment>